<protein>
    <submittedName>
        <fullName evidence="2">Uncharacterized protein</fullName>
    </submittedName>
</protein>
<evidence type="ECO:0000256" key="1">
    <source>
        <dbReference type="SAM" id="MobiDB-lite"/>
    </source>
</evidence>
<name>A0A843WK63_COLES</name>
<evidence type="ECO:0000313" key="2">
    <source>
        <dbReference type="EMBL" id="MQM08086.1"/>
    </source>
</evidence>
<sequence>MRKPEGDEKKGMKKRIYDICPEANRSEKRQDKYVSR</sequence>
<keyword evidence="3" id="KW-1185">Reference proteome</keyword>
<comment type="caution">
    <text evidence="2">The sequence shown here is derived from an EMBL/GenBank/DDBJ whole genome shotgun (WGS) entry which is preliminary data.</text>
</comment>
<dbReference type="EMBL" id="NMUH01004028">
    <property type="protein sequence ID" value="MQM08086.1"/>
    <property type="molecule type" value="Genomic_DNA"/>
</dbReference>
<feature type="compositionally biased region" description="Basic and acidic residues" evidence="1">
    <location>
        <begin position="1"/>
        <end position="10"/>
    </location>
</feature>
<proteinExistence type="predicted"/>
<dbReference type="Proteomes" id="UP000652761">
    <property type="component" value="Unassembled WGS sequence"/>
</dbReference>
<organism evidence="2 3">
    <name type="scientific">Colocasia esculenta</name>
    <name type="common">Wild taro</name>
    <name type="synonym">Arum esculentum</name>
    <dbReference type="NCBI Taxonomy" id="4460"/>
    <lineage>
        <taxon>Eukaryota</taxon>
        <taxon>Viridiplantae</taxon>
        <taxon>Streptophyta</taxon>
        <taxon>Embryophyta</taxon>
        <taxon>Tracheophyta</taxon>
        <taxon>Spermatophyta</taxon>
        <taxon>Magnoliopsida</taxon>
        <taxon>Liliopsida</taxon>
        <taxon>Araceae</taxon>
        <taxon>Aroideae</taxon>
        <taxon>Colocasieae</taxon>
        <taxon>Colocasia</taxon>
    </lineage>
</organism>
<feature type="region of interest" description="Disordered" evidence="1">
    <location>
        <begin position="1"/>
        <end position="36"/>
    </location>
</feature>
<evidence type="ECO:0000313" key="3">
    <source>
        <dbReference type="Proteomes" id="UP000652761"/>
    </source>
</evidence>
<gene>
    <name evidence="2" type="ORF">Taro_040942</name>
</gene>
<dbReference type="AlphaFoldDB" id="A0A843WK63"/>
<feature type="compositionally biased region" description="Basic and acidic residues" evidence="1">
    <location>
        <begin position="24"/>
        <end position="36"/>
    </location>
</feature>
<accession>A0A843WK63</accession>
<reference evidence="2" key="1">
    <citation type="submission" date="2017-07" db="EMBL/GenBank/DDBJ databases">
        <title>Taro Niue Genome Assembly and Annotation.</title>
        <authorList>
            <person name="Atibalentja N."/>
            <person name="Keating K."/>
            <person name="Fields C.J."/>
        </authorList>
    </citation>
    <scope>NUCLEOTIDE SEQUENCE</scope>
    <source>
        <strain evidence="2">Niue_2</strain>
        <tissue evidence="2">Leaf</tissue>
    </source>
</reference>